<sequence>MTEVPLLGDDDGSIPIFDTCDEVRRKIKLFLKRVGVNQPGFLRGLARIRPKNKEYKGKTMSAASFQAFMKLRGPSAGAEKAIFYVAYVFFEKLRIRDGKPKTELREKVEDVWGKYRDPTTGRWGFLINRKNLVCRDNEKIVEDKYGILRAVAKGMRWARSR</sequence>
<reference evidence="2" key="1">
    <citation type="journal article" date="2023" name="Mol. Phylogenet. Evol.">
        <title>Genome-scale phylogeny and comparative genomics of the fungal order Sordariales.</title>
        <authorList>
            <person name="Hensen N."/>
            <person name="Bonometti L."/>
            <person name="Westerberg I."/>
            <person name="Brannstrom I.O."/>
            <person name="Guillou S."/>
            <person name="Cros-Aarteil S."/>
            <person name="Calhoun S."/>
            <person name="Haridas S."/>
            <person name="Kuo A."/>
            <person name="Mondo S."/>
            <person name="Pangilinan J."/>
            <person name="Riley R."/>
            <person name="LaButti K."/>
            <person name="Andreopoulos B."/>
            <person name="Lipzen A."/>
            <person name="Chen C."/>
            <person name="Yan M."/>
            <person name="Daum C."/>
            <person name="Ng V."/>
            <person name="Clum A."/>
            <person name="Steindorff A."/>
            <person name="Ohm R.A."/>
            <person name="Martin F."/>
            <person name="Silar P."/>
            <person name="Natvig D.O."/>
            <person name="Lalanne C."/>
            <person name="Gautier V."/>
            <person name="Ament-Velasquez S.L."/>
            <person name="Kruys A."/>
            <person name="Hutchinson M.I."/>
            <person name="Powell A.J."/>
            <person name="Barry K."/>
            <person name="Miller A.N."/>
            <person name="Grigoriev I.V."/>
            <person name="Debuchy R."/>
            <person name="Gladieux P."/>
            <person name="Hiltunen Thoren M."/>
            <person name="Johannesson H."/>
        </authorList>
    </citation>
    <scope>NUCLEOTIDE SEQUENCE</scope>
    <source>
        <strain evidence="2">PSN243</strain>
    </source>
</reference>
<name>A0AAV9H084_9PEZI</name>
<evidence type="ECO:0000313" key="3">
    <source>
        <dbReference type="Proteomes" id="UP001321760"/>
    </source>
</evidence>
<feature type="domain" description="DUF7726" evidence="1">
    <location>
        <begin position="15"/>
        <end position="99"/>
    </location>
</feature>
<keyword evidence="3" id="KW-1185">Reference proteome</keyword>
<dbReference type="EMBL" id="MU865917">
    <property type="protein sequence ID" value="KAK4454474.1"/>
    <property type="molecule type" value="Genomic_DNA"/>
</dbReference>
<dbReference type="AlphaFoldDB" id="A0AAV9H084"/>
<dbReference type="Proteomes" id="UP001321760">
    <property type="component" value="Unassembled WGS sequence"/>
</dbReference>
<comment type="caution">
    <text evidence="2">The sequence shown here is derived from an EMBL/GenBank/DDBJ whole genome shotgun (WGS) entry which is preliminary data.</text>
</comment>
<dbReference type="Pfam" id="PF24852">
    <property type="entry name" value="DUF7726"/>
    <property type="match status" value="1"/>
</dbReference>
<proteinExistence type="predicted"/>
<protein>
    <recommendedName>
        <fullName evidence="1">DUF7726 domain-containing protein</fullName>
    </recommendedName>
</protein>
<gene>
    <name evidence="2" type="ORF">QBC34DRAFT_421459</name>
</gene>
<accession>A0AAV9H084</accession>
<evidence type="ECO:0000313" key="2">
    <source>
        <dbReference type="EMBL" id="KAK4454474.1"/>
    </source>
</evidence>
<dbReference type="PANTHER" id="PTHR42339:SF1">
    <property type="entry name" value="HISTONE H1"/>
    <property type="match status" value="1"/>
</dbReference>
<dbReference type="PANTHER" id="PTHR42339">
    <property type="entry name" value="HISTONE H1"/>
    <property type="match status" value="1"/>
</dbReference>
<dbReference type="InterPro" id="IPR056143">
    <property type="entry name" value="DUF7726"/>
</dbReference>
<evidence type="ECO:0000259" key="1">
    <source>
        <dbReference type="Pfam" id="PF24852"/>
    </source>
</evidence>
<organism evidence="2 3">
    <name type="scientific">Podospora aff. communis PSN243</name>
    <dbReference type="NCBI Taxonomy" id="3040156"/>
    <lineage>
        <taxon>Eukaryota</taxon>
        <taxon>Fungi</taxon>
        <taxon>Dikarya</taxon>
        <taxon>Ascomycota</taxon>
        <taxon>Pezizomycotina</taxon>
        <taxon>Sordariomycetes</taxon>
        <taxon>Sordariomycetidae</taxon>
        <taxon>Sordariales</taxon>
        <taxon>Podosporaceae</taxon>
        <taxon>Podospora</taxon>
    </lineage>
</organism>
<reference evidence="2" key="2">
    <citation type="submission" date="2023-05" db="EMBL/GenBank/DDBJ databases">
        <authorList>
            <consortium name="Lawrence Berkeley National Laboratory"/>
            <person name="Steindorff A."/>
            <person name="Hensen N."/>
            <person name="Bonometti L."/>
            <person name="Westerberg I."/>
            <person name="Brannstrom I.O."/>
            <person name="Guillou S."/>
            <person name="Cros-Aarteil S."/>
            <person name="Calhoun S."/>
            <person name="Haridas S."/>
            <person name="Kuo A."/>
            <person name="Mondo S."/>
            <person name="Pangilinan J."/>
            <person name="Riley R."/>
            <person name="Labutti K."/>
            <person name="Andreopoulos B."/>
            <person name="Lipzen A."/>
            <person name="Chen C."/>
            <person name="Yanf M."/>
            <person name="Daum C."/>
            <person name="Ng V."/>
            <person name="Clum A."/>
            <person name="Ohm R."/>
            <person name="Martin F."/>
            <person name="Silar P."/>
            <person name="Natvig D."/>
            <person name="Lalanne C."/>
            <person name="Gautier V."/>
            <person name="Ament-Velasquez S.L."/>
            <person name="Kruys A."/>
            <person name="Hutchinson M.I."/>
            <person name="Powell A.J."/>
            <person name="Barry K."/>
            <person name="Miller A.N."/>
            <person name="Grigoriev I.V."/>
            <person name="Debuchy R."/>
            <person name="Gladieux P."/>
            <person name="Thoren M.H."/>
            <person name="Johannesson H."/>
        </authorList>
    </citation>
    <scope>NUCLEOTIDE SEQUENCE</scope>
    <source>
        <strain evidence="2">PSN243</strain>
    </source>
</reference>